<dbReference type="RefSeq" id="WP_264515348.1">
    <property type="nucleotide sequence ID" value="NZ_JAPDDR010000010.1"/>
</dbReference>
<proteinExistence type="predicted"/>
<comment type="caution">
    <text evidence="4">The sequence shown here is derived from an EMBL/GenBank/DDBJ whole genome shotgun (WGS) entry which is preliminary data.</text>
</comment>
<dbReference type="PANTHER" id="PTHR43877">
    <property type="entry name" value="AMINOALKYLPHOSPHONATE N-ACETYLTRANSFERASE-RELATED-RELATED"/>
    <property type="match status" value="1"/>
</dbReference>
<name>A0ABT3G877_9BACT</name>
<organism evidence="4 5">
    <name type="scientific">Luteolibacter rhizosphaerae</name>
    <dbReference type="NCBI Taxonomy" id="2989719"/>
    <lineage>
        <taxon>Bacteria</taxon>
        <taxon>Pseudomonadati</taxon>
        <taxon>Verrucomicrobiota</taxon>
        <taxon>Verrucomicrobiia</taxon>
        <taxon>Verrucomicrobiales</taxon>
        <taxon>Verrucomicrobiaceae</taxon>
        <taxon>Luteolibacter</taxon>
    </lineage>
</organism>
<sequence>MISCVIRRANPEDAGAIQHLYQELVGDPLIQVLPEQIVTMGRSASTFLLVAESGDSVFGTVLFNLRNDVMFRSQPFGVLENVVVSSAARQQGIGTRLLAQVEVLAKEHDCTKIMLLSSVRRHGAHAFFRHCGFASDTKTAFVKYRSQFTTA</sequence>
<keyword evidence="2" id="KW-0012">Acyltransferase</keyword>
<keyword evidence="1" id="KW-0808">Transferase</keyword>
<dbReference type="Pfam" id="PF00583">
    <property type="entry name" value="Acetyltransf_1"/>
    <property type="match status" value="1"/>
</dbReference>
<dbReference type="Proteomes" id="UP001165653">
    <property type="component" value="Unassembled WGS sequence"/>
</dbReference>
<dbReference type="PROSITE" id="PS51186">
    <property type="entry name" value="GNAT"/>
    <property type="match status" value="1"/>
</dbReference>
<evidence type="ECO:0000259" key="3">
    <source>
        <dbReference type="PROSITE" id="PS51186"/>
    </source>
</evidence>
<evidence type="ECO:0000313" key="5">
    <source>
        <dbReference type="Proteomes" id="UP001165653"/>
    </source>
</evidence>
<dbReference type="EMBL" id="JAPDDR010000010">
    <property type="protein sequence ID" value="MCW1915789.1"/>
    <property type="molecule type" value="Genomic_DNA"/>
</dbReference>
<dbReference type="PANTHER" id="PTHR43877:SF2">
    <property type="entry name" value="AMINOALKYLPHOSPHONATE N-ACETYLTRANSFERASE-RELATED"/>
    <property type="match status" value="1"/>
</dbReference>
<evidence type="ECO:0000256" key="1">
    <source>
        <dbReference type="ARBA" id="ARBA00022679"/>
    </source>
</evidence>
<dbReference type="CDD" id="cd04301">
    <property type="entry name" value="NAT_SF"/>
    <property type="match status" value="1"/>
</dbReference>
<dbReference type="InterPro" id="IPR000182">
    <property type="entry name" value="GNAT_dom"/>
</dbReference>
<dbReference type="InterPro" id="IPR016181">
    <property type="entry name" value="Acyl_CoA_acyltransferase"/>
</dbReference>
<reference evidence="4" key="1">
    <citation type="submission" date="2022-10" db="EMBL/GenBank/DDBJ databases">
        <title>Luteolibacter sp. GHJ8, whole genome shotgun sequencing project.</title>
        <authorList>
            <person name="Zhao G."/>
            <person name="Shen L."/>
        </authorList>
    </citation>
    <scope>NUCLEOTIDE SEQUENCE</scope>
    <source>
        <strain evidence="4">GHJ8</strain>
    </source>
</reference>
<dbReference type="SUPFAM" id="SSF55729">
    <property type="entry name" value="Acyl-CoA N-acyltransferases (Nat)"/>
    <property type="match status" value="1"/>
</dbReference>
<evidence type="ECO:0000313" key="4">
    <source>
        <dbReference type="EMBL" id="MCW1915789.1"/>
    </source>
</evidence>
<accession>A0ABT3G877</accession>
<evidence type="ECO:0000256" key="2">
    <source>
        <dbReference type="ARBA" id="ARBA00023315"/>
    </source>
</evidence>
<dbReference type="InterPro" id="IPR050832">
    <property type="entry name" value="Bact_Acetyltransf"/>
</dbReference>
<keyword evidence="5" id="KW-1185">Reference proteome</keyword>
<gene>
    <name evidence="4" type="ORF">OJ996_19540</name>
</gene>
<dbReference type="Gene3D" id="3.40.630.30">
    <property type="match status" value="1"/>
</dbReference>
<feature type="domain" description="N-acetyltransferase" evidence="3">
    <location>
        <begin position="4"/>
        <end position="151"/>
    </location>
</feature>
<protein>
    <submittedName>
        <fullName evidence="4">GNAT family N-acetyltransferase</fullName>
    </submittedName>
</protein>